<dbReference type="STRING" id="69293.ENSGACP00000004628"/>
<feature type="domain" description="RGS" evidence="2">
    <location>
        <begin position="689"/>
        <end position="795"/>
    </location>
</feature>
<dbReference type="SUPFAM" id="SSF48097">
    <property type="entry name" value="Regulator of G-protein signaling, RGS"/>
    <property type="match status" value="4"/>
</dbReference>
<feature type="region of interest" description="Disordered" evidence="1">
    <location>
        <begin position="128"/>
        <end position="148"/>
    </location>
</feature>
<feature type="region of interest" description="Disordered" evidence="1">
    <location>
        <begin position="511"/>
        <end position="536"/>
    </location>
</feature>
<dbReference type="GeneTree" id="ENSGT00500000044936"/>
<dbReference type="InterPro" id="IPR016137">
    <property type="entry name" value="RGS"/>
</dbReference>
<feature type="domain" description="RGS" evidence="2">
    <location>
        <begin position="362"/>
        <end position="456"/>
    </location>
</feature>
<evidence type="ECO:0000256" key="1">
    <source>
        <dbReference type="SAM" id="MobiDB-lite"/>
    </source>
</evidence>
<dbReference type="GeneID" id="120810698"/>
<dbReference type="InterPro" id="IPR044926">
    <property type="entry name" value="RGS_subdomain_2"/>
</dbReference>
<name>G3NH21_GASAC</name>
<evidence type="ECO:0000313" key="4">
    <source>
        <dbReference type="Proteomes" id="UP000007635"/>
    </source>
</evidence>
<dbReference type="GO" id="GO:0009966">
    <property type="term" value="P:regulation of signal transduction"/>
    <property type="evidence" value="ECO:0007669"/>
    <property type="project" value="InterPro"/>
</dbReference>
<dbReference type="KEGG" id="gat:120810698"/>
<keyword evidence="4" id="KW-1185">Reference proteome</keyword>
<dbReference type="GO" id="GO:0001965">
    <property type="term" value="F:G-protein alpha-subunit binding"/>
    <property type="evidence" value="ECO:0007669"/>
    <property type="project" value="InterPro"/>
</dbReference>
<dbReference type="OMA" id="LWIDIET"/>
<dbReference type="InterPro" id="IPR042651">
    <property type="entry name" value="Rgs22"/>
</dbReference>
<dbReference type="Pfam" id="PF00615">
    <property type="entry name" value="RGS"/>
    <property type="match status" value="1"/>
</dbReference>
<dbReference type="eggNOG" id="ENOG502S9E4">
    <property type="taxonomic scope" value="Eukaryota"/>
</dbReference>
<dbReference type="PANTHER" id="PTHR46583">
    <property type="entry name" value="REGULATOR OF G-PROTEIN SIGNALING 22"/>
    <property type="match status" value="1"/>
</dbReference>
<proteinExistence type="predicted"/>
<organism evidence="3 4">
    <name type="scientific">Gasterosteus aculeatus aculeatus</name>
    <name type="common">three-spined stickleback</name>
    <dbReference type="NCBI Taxonomy" id="481459"/>
    <lineage>
        <taxon>Eukaryota</taxon>
        <taxon>Metazoa</taxon>
        <taxon>Chordata</taxon>
        <taxon>Craniata</taxon>
        <taxon>Vertebrata</taxon>
        <taxon>Euteleostomi</taxon>
        <taxon>Actinopterygii</taxon>
        <taxon>Neopterygii</taxon>
        <taxon>Teleostei</taxon>
        <taxon>Neoteleostei</taxon>
        <taxon>Acanthomorphata</taxon>
        <taxon>Eupercaria</taxon>
        <taxon>Perciformes</taxon>
        <taxon>Cottioidei</taxon>
        <taxon>Gasterosteales</taxon>
        <taxon>Gasterosteidae</taxon>
        <taxon>Gasterosteus</taxon>
    </lineage>
</organism>
<dbReference type="Bgee" id="ENSGACG00000003538">
    <property type="expression patterns" value="Expressed in mesonephros and 1 other cell type or tissue"/>
</dbReference>
<dbReference type="RefSeq" id="XP_040021422.1">
    <property type="nucleotide sequence ID" value="XM_040165488.1"/>
</dbReference>
<dbReference type="GO" id="GO:0005634">
    <property type="term" value="C:nucleus"/>
    <property type="evidence" value="ECO:0007669"/>
    <property type="project" value="TreeGrafter"/>
</dbReference>
<evidence type="ECO:0000313" key="3">
    <source>
        <dbReference type="Ensembl" id="ENSGACP00000004628.2"/>
    </source>
</evidence>
<dbReference type="PANTHER" id="PTHR46583:SF1">
    <property type="entry name" value="REGULATOR OF G-PROTEIN SIGNALING 22"/>
    <property type="match status" value="1"/>
</dbReference>
<dbReference type="GO" id="GO:0005737">
    <property type="term" value="C:cytoplasm"/>
    <property type="evidence" value="ECO:0007669"/>
    <property type="project" value="TreeGrafter"/>
</dbReference>
<dbReference type="AlphaFoldDB" id="G3NH21"/>
<protein>
    <recommendedName>
        <fullName evidence="2">RGS domain-containing protein</fullName>
    </recommendedName>
</protein>
<dbReference type="InParanoid" id="G3NH21"/>
<evidence type="ECO:0000259" key="2">
    <source>
        <dbReference type="PROSITE" id="PS50132"/>
    </source>
</evidence>
<dbReference type="SMART" id="SM00315">
    <property type="entry name" value="RGS"/>
    <property type="match status" value="1"/>
</dbReference>
<dbReference type="Gene3D" id="1.10.167.10">
    <property type="entry name" value="Regulator of G-protein Signalling 4, domain 2"/>
    <property type="match status" value="4"/>
</dbReference>
<feature type="compositionally biased region" description="Low complexity" evidence="1">
    <location>
        <begin position="511"/>
        <end position="522"/>
    </location>
</feature>
<sequence length="816" mass="94535">MCALVSTEFTDLTADNFDKSLAADDVLAHYFNDFLTLPCFAEAVLYHRETGLFVSQSVLRCSKPRPLTGASTPPVDNRLATYWLHREEGIQWVIKERLPFFLQSDGYNEYRLSKMLLQKNTTFRIQRRKDSPTPSHFDMDNSKAPNSPPCLHSQETRFAKQGSLGTHNVKCLPSDQKEHVVTSTPGLDEFKDFLRGRQGEKLLNLWMDITRLKATRTQERKSRYLVVMRNRYLLSCSRISLNVELLCRLGLTTSLCWTEEKLHSVQPLLIESLLSYWVPRFWTSRRIHGGRDDSPYPELRAEWCVRPESDTQPHRGSNTLCSETRLPLCHHAVHTQLYSSRSQFPGSRRMEKALSVEFYAGLYFSNFCEQSGNQLWENALYFWTDLQHYHELFHQDGLDTYRVQREAQLLHSSYLLSFARRSIGVGEEIRREVYDQLVPAFKELFDKVEEHALHILLEPWTLLVSRDEQSFQTVCVQEEVRCIDSQEPGEHLYKESVGQLKQVEQFRSELFPSPVTPSSPFSKGPRAPDSRSRVSPNYKGYRLGSLLCHPRKIGHLMSFLQNQDASIHLTCWLDLEQYMRTPQKDKAVRQRRATNIATKYLNRKYFFGSASPATTEQQNAILRLAGGLERLGTGYLFNSVVREIQDIVSSYIEKKWLPLYMSSAEFTQQQEHKPKADSLWMTAAKEILLFRRTLLDPVTCTRFQHFVSLKGDFPENNVRFWLEAQRYKDLCHSHSDEATIQQKSSTIINGFIDASTPPALQIDIPPQQAQRVLENRNRLGPCLFREAQTSVFSALLKFWPQFQELSSTVQVEQPFP</sequence>
<feature type="domain" description="RGS" evidence="2">
    <location>
        <begin position="178"/>
        <end position="233"/>
    </location>
</feature>
<dbReference type="InterPro" id="IPR036305">
    <property type="entry name" value="RGS_sf"/>
</dbReference>
<reference evidence="3" key="2">
    <citation type="submission" date="2025-08" db="UniProtKB">
        <authorList>
            <consortium name="Ensembl"/>
        </authorList>
    </citation>
    <scope>IDENTIFICATION</scope>
</reference>
<dbReference type="Ensembl" id="ENSGACT00000004642.2">
    <property type="protein sequence ID" value="ENSGACP00000004628.2"/>
    <property type="gene ID" value="ENSGACG00000027614.1"/>
</dbReference>
<accession>G3NH21</accession>
<dbReference type="PROSITE" id="PS50132">
    <property type="entry name" value="RGS"/>
    <property type="match status" value="3"/>
</dbReference>
<reference evidence="3" key="3">
    <citation type="submission" date="2025-09" db="UniProtKB">
        <authorList>
            <consortium name="Ensembl"/>
        </authorList>
    </citation>
    <scope>IDENTIFICATION</scope>
</reference>
<reference evidence="3 4" key="1">
    <citation type="journal article" date="2021" name="G3 (Bethesda)">
        <title>Improved contiguity of the threespine stickleback genome using long-read sequencing.</title>
        <authorList>
            <person name="Nath S."/>
            <person name="Shaw D.E."/>
            <person name="White M.A."/>
        </authorList>
    </citation>
    <scope>NUCLEOTIDE SEQUENCE [LARGE SCALE GENOMIC DNA]</scope>
    <source>
        <strain evidence="3 4">Lake Benthic</strain>
    </source>
</reference>
<dbReference type="Proteomes" id="UP000007635">
    <property type="component" value="Chromosome XX"/>
</dbReference>